<keyword evidence="3" id="KW-1185">Reference proteome</keyword>
<name>A0ABN2F010_9ACTN</name>
<proteinExistence type="predicted"/>
<evidence type="ECO:0000313" key="3">
    <source>
        <dbReference type="Proteomes" id="UP001500064"/>
    </source>
</evidence>
<dbReference type="Proteomes" id="UP001500064">
    <property type="component" value="Unassembled WGS sequence"/>
</dbReference>
<gene>
    <name evidence="2" type="ORF">GCM10009733_021530</name>
</gene>
<reference evidence="2 3" key="1">
    <citation type="journal article" date="2019" name="Int. J. Syst. Evol. Microbiol.">
        <title>The Global Catalogue of Microorganisms (GCM) 10K type strain sequencing project: providing services to taxonomists for standard genome sequencing and annotation.</title>
        <authorList>
            <consortium name="The Broad Institute Genomics Platform"/>
            <consortium name="The Broad Institute Genome Sequencing Center for Infectious Disease"/>
            <person name="Wu L."/>
            <person name="Ma J."/>
        </authorList>
    </citation>
    <scope>NUCLEOTIDE SEQUENCE [LARGE SCALE GENOMIC DNA]</scope>
    <source>
        <strain evidence="2 3">JCM 13929</strain>
    </source>
</reference>
<feature type="compositionally biased region" description="Polar residues" evidence="1">
    <location>
        <begin position="49"/>
        <end position="67"/>
    </location>
</feature>
<comment type="caution">
    <text evidence="2">The sequence shown here is derived from an EMBL/GenBank/DDBJ whole genome shotgun (WGS) entry which is preliminary data.</text>
</comment>
<evidence type="ECO:0000313" key="2">
    <source>
        <dbReference type="EMBL" id="GAA1624530.1"/>
    </source>
</evidence>
<dbReference type="EMBL" id="BAAAMU010000011">
    <property type="protein sequence ID" value="GAA1624530.1"/>
    <property type="molecule type" value="Genomic_DNA"/>
</dbReference>
<sequence length="109" mass="11456">MAASIALRISGLVTTPYASERTSLDARTFSPNASIIAHGGHPFRRAIRSTHNANDSPDAGATTNASRRGQTAAIFRAKPPAVQAATANFDDALPCPLPVAVTDCRLQDR</sequence>
<protein>
    <submittedName>
        <fullName evidence="2">Uncharacterized protein</fullName>
    </submittedName>
</protein>
<feature type="region of interest" description="Disordered" evidence="1">
    <location>
        <begin position="48"/>
        <end position="67"/>
    </location>
</feature>
<accession>A0ABN2F010</accession>
<organism evidence="2 3">
    <name type="scientific">Nonomuraea maheshkhaliensis</name>
    <dbReference type="NCBI Taxonomy" id="419590"/>
    <lineage>
        <taxon>Bacteria</taxon>
        <taxon>Bacillati</taxon>
        <taxon>Actinomycetota</taxon>
        <taxon>Actinomycetes</taxon>
        <taxon>Streptosporangiales</taxon>
        <taxon>Streptosporangiaceae</taxon>
        <taxon>Nonomuraea</taxon>
    </lineage>
</organism>
<evidence type="ECO:0000256" key="1">
    <source>
        <dbReference type="SAM" id="MobiDB-lite"/>
    </source>
</evidence>